<dbReference type="Proteomes" id="UP001176429">
    <property type="component" value="Unassembled WGS sequence"/>
</dbReference>
<evidence type="ECO:0000256" key="3">
    <source>
        <dbReference type="ARBA" id="ARBA00023163"/>
    </source>
</evidence>
<dbReference type="InterPro" id="IPR037923">
    <property type="entry name" value="HTH-like"/>
</dbReference>
<evidence type="ECO:0000256" key="2">
    <source>
        <dbReference type="ARBA" id="ARBA00023125"/>
    </source>
</evidence>
<dbReference type="PANTHER" id="PTHR43280">
    <property type="entry name" value="ARAC-FAMILY TRANSCRIPTIONAL REGULATOR"/>
    <property type="match status" value="1"/>
</dbReference>
<gene>
    <name evidence="5" type="ORF">Q5H93_23800</name>
</gene>
<keyword evidence="6" id="KW-1185">Reference proteome</keyword>
<dbReference type="SMART" id="SM00342">
    <property type="entry name" value="HTH_ARAC"/>
    <property type="match status" value="1"/>
</dbReference>
<evidence type="ECO:0000256" key="1">
    <source>
        <dbReference type="ARBA" id="ARBA00023015"/>
    </source>
</evidence>
<dbReference type="InterPro" id="IPR009057">
    <property type="entry name" value="Homeodomain-like_sf"/>
</dbReference>
<dbReference type="InterPro" id="IPR018060">
    <property type="entry name" value="HTH_AraC"/>
</dbReference>
<proteinExistence type="predicted"/>
<dbReference type="PROSITE" id="PS01124">
    <property type="entry name" value="HTH_ARAC_FAMILY_2"/>
    <property type="match status" value="1"/>
</dbReference>
<protein>
    <submittedName>
        <fullName evidence="5">Helix-turn-helix domain-containing protein</fullName>
    </submittedName>
</protein>
<evidence type="ECO:0000313" key="5">
    <source>
        <dbReference type="EMBL" id="MDO7877781.1"/>
    </source>
</evidence>
<dbReference type="RefSeq" id="WP_305009238.1">
    <property type="nucleotide sequence ID" value="NZ_JAUQSY010000026.1"/>
</dbReference>
<name>A0ABT9BMA7_9BACT</name>
<evidence type="ECO:0000259" key="4">
    <source>
        <dbReference type="PROSITE" id="PS01124"/>
    </source>
</evidence>
<feature type="domain" description="HTH araC/xylS-type" evidence="4">
    <location>
        <begin position="190"/>
        <end position="288"/>
    </location>
</feature>
<dbReference type="Gene3D" id="1.10.10.60">
    <property type="entry name" value="Homeodomain-like"/>
    <property type="match status" value="1"/>
</dbReference>
<comment type="caution">
    <text evidence="5">The sequence shown here is derived from an EMBL/GenBank/DDBJ whole genome shotgun (WGS) entry which is preliminary data.</text>
</comment>
<dbReference type="SUPFAM" id="SSF46689">
    <property type="entry name" value="Homeodomain-like"/>
    <property type="match status" value="1"/>
</dbReference>
<accession>A0ABT9BMA7</accession>
<dbReference type="Pfam" id="PF12833">
    <property type="entry name" value="HTH_18"/>
    <property type="match status" value="1"/>
</dbReference>
<evidence type="ECO:0000313" key="6">
    <source>
        <dbReference type="Proteomes" id="UP001176429"/>
    </source>
</evidence>
<dbReference type="SUPFAM" id="SSF51215">
    <property type="entry name" value="Regulatory protein AraC"/>
    <property type="match status" value="1"/>
</dbReference>
<keyword evidence="1" id="KW-0805">Transcription regulation</keyword>
<keyword evidence="3" id="KW-0804">Transcription</keyword>
<reference evidence="5" key="1">
    <citation type="submission" date="2023-07" db="EMBL/GenBank/DDBJ databases">
        <authorList>
            <person name="Kim M.K."/>
        </authorList>
    </citation>
    <scope>NUCLEOTIDE SEQUENCE</scope>
    <source>
        <strain evidence="5">ASUV-10-1</strain>
    </source>
</reference>
<sequence>MPNSIPTYQLNVFTEPDGQPAEFFFLGPESERPHLPLAAPYRSGYYKIGLFLQGRAQLSVNLDTYDLGPGSLMALPPSAIKQWQFMADDHESLSVFFTRDFVAANGGPDPARFAFFDNDARHVWAVSPAQAATLTALLHNIQEKAAMPHAYRTEILRSLLHILLHETAAIYSQSADSTPAASTRSQALATQFKQLVNRHAARERGLAFYATHLCITPKHLAETVKEATGKRAVEWIAESVILEAKVLLHNPALTVAQTADLLHFADQSGFGRFFKNNTGVSPAAYRQRRTGSGSKW</sequence>
<keyword evidence="2" id="KW-0238">DNA-binding</keyword>
<organism evidence="5 6">
    <name type="scientific">Hymenobacter aranciens</name>
    <dbReference type="NCBI Taxonomy" id="3063996"/>
    <lineage>
        <taxon>Bacteria</taxon>
        <taxon>Pseudomonadati</taxon>
        <taxon>Bacteroidota</taxon>
        <taxon>Cytophagia</taxon>
        <taxon>Cytophagales</taxon>
        <taxon>Hymenobacteraceae</taxon>
        <taxon>Hymenobacter</taxon>
    </lineage>
</organism>
<dbReference type="PANTHER" id="PTHR43280:SF32">
    <property type="entry name" value="TRANSCRIPTIONAL REGULATORY PROTEIN"/>
    <property type="match status" value="1"/>
</dbReference>
<dbReference type="EMBL" id="JAUQSY010000026">
    <property type="protein sequence ID" value="MDO7877781.1"/>
    <property type="molecule type" value="Genomic_DNA"/>
</dbReference>